<reference evidence="1" key="1">
    <citation type="journal article" date="2014" name="Front. Microbiol.">
        <title>High frequency of phylogenetically diverse reductive dehalogenase-homologous genes in deep subseafloor sedimentary metagenomes.</title>
        <authorList>
            <person name="Kawai M."/>
            <person name="Futagami T."/>
            <person name="Toyoda A."/>
            <person name="Takaki Y."/>
            <person name="Nishi S."/>
            <person name="Hori S."/>
            <person name="Arai W."/>
            <person name="Tsubouchi T."/>
            <person name="Morono Y."/>
            <person name="Uchiyama I."/>
            <person name="Ito T."/>
            <person name="Fujiyama A."/>
            <person name="Inagaki F."/>
            <person name="Takami H."/>
        </authorList>
    </citation>
    <scope>NUCLEOTIDE SEQUENCE</scope>
    <source>
        <strain evidence="1">Expedition CK06-06</strain>
    </source>
</reference>
<accession>X0SN47</accession>
<dbReference type="AlphaFoldDB" id="X0SN47"/>
<name>X0SN47_9ZZZZ</name>
<gene>
    <name evidence="1" type="ORF">S01H1_11824</name>
</gene>
<organism evidence="1">
    <name type="scientific">marine sediment metagenome</name>
    <dbReference type="NCBI Taxonomy" id="412755"/>
    <lineage>
        <taxon>unclassified sequences</taxon>
        <taxon>metagenomes</taxon>
        <taxon>ecological metagenomes</taxon>
    </lineage>
</organism>
<dbReference type="EMBL" id="BARS01006042">
    <property type="protein sequence ID" value="GAF82454.1"/>
    <property type="molecule type" value="Genomic_DNA"/>
</dbReference>
<protein>
    <submittedName>
        <fullName evidence="1">Uncharacterized protein</fullName>
    </submittedName>
</protein>
<sequence length="63" mass="6912">MSDSAARARDCKGDHQGHLCVLASNGLFDKIKEITRNPQFICFNCGRVADSDSNLCNPMPLND</sequence>
<proteinExistence type="predicted"/>
<evidence type="ECO:0000313" key="1">
    <source>
        <dbReference type="EMBL" id="GAF82454.1"/>
    </source>
</evidence>
<comment type="caution">
    <text evidence="1">The sequence shown here is derived from an EMBL/GenBank/DDBJ whole genome shotgun (WGS) entry which is preliminary data.</text>
</comment>